<evidence type="ECO:0000256" key="6">
    <source>
        <dbReference type="RuleBase" id="RU004466"/>
    </source>
</evidence>
<evidence type="ECO:0000313" key="7">
    <source>
        <dbReference type="EMBL" id="GFP75719.1"/>
    </source>
</evidence>
<dbReference type="InterPro" id="IPR000092">
    <property type="entry name" value="Polyprenyl_synt"/>
</dbReference>
<comment type="similarity">
    <text evidence="2 6">Belongs to the FPP/GGPP synthase family.</text>
</comment>
<evidence type="ECO:0000256" key="4">
    <source>
        <dbReference type="ARBA" id="ARBA00022723"/>
    </source>
</evidence>
<dbReference type="Gene3D" id="1.10.600.10">
    <property type="entry name" value="Farnesyl Diphosphate Synthase"/>
    <property type="match status" value="1"/>
</dbReference>
<accession>A0A6V8SER5</accession>
<dbReference type="PANTHER" id="PTHR12001:SF69">
    <property type="entry name" value="ALL TRANS-POLYPRENYL-DIPHOSPHATE SYNTHASE PDSS1"/>
    <property type="match status" value="1"/>
</dbReference>
<evidence type="ECO:0000256" key="2">
    <source>
        <dbReference type="ARBA" id="ARBA00006706"/>
    </source>
</evidence>
<evidence type="ECO:0000256" key="3">
    <source>
        <dbReference type="ARBA" id="ARBA00022679"/>
    </source>
</evidence>
<evidence type="ECO:0000313" key="8">
    <source>
        <dbReference type="Proteomes" id="UP000580568"/>
    </source>
</evidence>
<keyword evidence="4" id="KW-0479">Metal-binding</keyword>
<dbReference type="PANTHER" id="PTHR12001">
    <property type="entry name" value="GERANYLGERANYL PYROPHOSPHATE SYNTHASE"/>
    <property type="match status" value="1"/>
</dbReference>
<dbReference type="PROSITE" id="PS00723">
    <property type="entry name" value="POLYPRENYL_SYNTHASE_1"/>
    <property type="match status" value="1"/>
</dbReference>
<dbReference type="GO" id="GO:0046872">
    <property type="term" value="F:metal ion binding"/>
    <property type="evidence" value="ECO:0007669"/>
    <property type="project" value="UniProtKB-KW"/>
</dbReference>
<keyword evidence="8" id="KW-1185">Reference proteome</keyword>
<comment type="cofactor">
    <cofactor evidence="1">
        <name>Mg(2+)</name>
        <dbReference type="ChEBI" id="CHEBI:18420"/>
    </cofactor>
</comment>
<keyword evidence="5" id="KW-0460">Magnesium</keyword>
<reference evidence="7 8" key="1">
    <citation type="submission" date="2020-07" db="EMBL/GenBank/DDBJ databases">
        <title>A new beta-1,3-glucan-decomposing anaerobic bacterium isolated from anoxic soil subjected to biological soil disinfestation.</title>
        <authorList>
            <person name="Ueki A."/>
            <person name="Tonouchi A."/>
        </authorList>
    </citation>
    <scope>NUCLEOTIDE SEQUENCE [LARGE SCALE GENOMIC DNA]</scope>
    <source>
        <strain evidence="7 8">TW1</strain>
    </source>
</reference>
<dbReference type="Pfam" id="PF00348">
    <property type="entry name" value="polyprenyl_synt"/>
    <property type="match status" value="1"/>
</dbReference>
<dbReference type="InterPro" id="IPR033749">
    <property type="entry name" value="Polyprenyl_synt_CS"/>
</dbReference>
<keyword evidence="3 6" id="KW-0808">Transferase</keyword>
<dbReference type="GO" id="GO:0004659">
    <property type="term" value="F:prenyltransferase activity"/>
    <property type="evidence" value="ECO:0007669"/>
    <property type="project" value="InterPro"/>
</dbReference>
<name>A0A6V8SER5_9CLOT</name>
<sequence length="275" mass="30792">MLRFIEASNAVRKELNEVENILKNIDEDLIKGASKEVFEYFFKNSGKYLRPMLILLSAKAIKPDMTIEQRVHLINLCVAVELIHSASLIHDDIIDNDLFRRGQKTLNGVYGRKIAVLAGDALFAKAFNILASMTTRDGEQVMTQVVEKMCVAEIEQAQYSEGSRKEYLRIIEGKTAVFMSACCKLGALVANAGREEVVALEKYGLNLGMVYQITDDCLDGDLNAIRNNITIDNAKEFVVKAELDVEGIESSIYKEGLTNLLYYVIESYDSKVKKA</sequence>
<dbReference type="RefSeq" id="WP_183277201.1">
    <property type="nucleotide sequence ID" value="NZ_BLZR01000001.1"/>
</dbReference>
<dbReference type="Proteomes" id="UP000580568">
    <property type="component" value="Unassembled WGS sequence"/>
</dbReference>
<protein>
    <recommendedName>
        <fullName evidence="9">Polyprenyl synthetase family protein</fullName>
    </recommendedName>
</protein>
<dbReference type="CDD" id="cd00685">
    <property type="entry name" value="Trans_IPPS_HT"/>
    <property type="match status" value="1"/>
</dbReference>
<dbReference type="SFLD" id="SFLDS00005">
    <property type="entry name" value="Isoprenoid_Synthase_Type_I"/>
    <property type="match status" value="1"/>
</dbReference>
<dbReference type="SUPFAM" id="SSF48576">
    <property type="entry name" value="Terpenoid synthases"/>
    <property type="match status" value="1"/>
</dbReference>
<dbReference type="AlphaFoldDB" id="A0A6V8SER5"/>
<dbReference type="InterPro" id="IPR008949">
    <property type="entry name" value="Isoprenoid_synthase_dom_sf"/>
</dbReference>
<dbReference type="EMBL" id="BLZR01000001">
    <property type="protein sequence ID" value="GFP75719.1"/>
    <property type="molecule type" value="Genomic_DNA"/>
</dbReference>
<comment type="caution">
    <text evidence="7">The sequence shown here is derived from an EMBL/GenBank/DDBJ whole genome shotgun (WGS) entry which is preliminary data.</text>
</comment>
<organism evidence="7 8">
    <name type="scientific">Clostridium fungisolvens</name>
    <dbReference type="NCBI Taxonomy" id="1604897"/>
    <lineage>
        <taxon>Bacteria</taxon>
        <taxon>Bacillati</taxon>
        <taxon>Bacillota</taxon>
        <taxon>Clostridia</taxon>
        <taxon>Eubacteriales</taxon>
        <taxon>Clostridiaceae</taxon>
        <taxon>Clostridium</taxon>
    </lineage>
</organism>
<evidence type="ECO:0000256" key="1">
    <source>
        <dbReference type="ARBA" id="ARBA00001946"/>
    </source>
</evidence>
<evidence type="ECO:0000256" key="5">
    <source>
        <dbReference type="ARBA" id="ARBA00022842"/>
    </source>
</evidence>
<evidence type="ECO:0008006" key="9">
    <source>
        <dbReference type="Google" id="ProtNLM"/>
    </source>
</evidence>
<dbReference type="GO" id="GO:0008299">
    <property type="term" value="P:isoprenoid biosynthetic process"/>
    <property type="evidence" value="ECO:0007669"/>
    <property type="project" value="InterPro"/>
</dbReference>
<proteinExistence type="inferred from homology"/>
<gene>
    <name evidence="7" type="ORF">bsdtw1_01811</name>
</gene>